<dbReference type="AlphaFoldDB" id="G3HVS6"/>
<gene>
    <name evidence="1" type="ORF">I79_015068</name>
</gene>
<dbReference type="STRING" id="10029.G3HVS6"/>
<name>G3HVS6_CRIGR</name>
<proteinExistence type="predicted"/>
<dbReference type="PaxDb" id="10029-XP_007619086.1"/>
<organism evidence="1 2">
    <name type="scientific">Cricetulus griseus</name>
    <name type="common">Chinese hamster</name>
    <name type="synonym">Cricetulus barabensis griseus</name>
    <dbReference type="NCBI Taxonomy" id="10029"/>
    <lineage>
        <taxon>Eukaryota</taxon>
        <taxon>Metazoa</taxon>
        <taxon>Chordata</taxon>
        <taxon>Craniata</taxon>
        <taxon>Vertebrata</taxon>
        <taxon>Euteleostomi</taxon>
        <taxon>Mammalia</taxon>
        <taxon>Eutheria</taxon>
        <taxon>Euarchontoglires</taxon>
        <taxon>Glires</taxon>
        <taxon>Rodentia</taxon>
        <taxon>Myomorpha</taxon>
        <taxon>Muroidea</taxon>
        <taxon>Cricetidae</taxon>
        <taxon>Cricetinae</taxon>
        <taxon>Cricetulus</taxon>
    </lineage>
</organism>
<dbReference type="PANTHER" id="PTHR14776">
    <property type="entry name" value="CADHERIN-LIKE AND PC-ESTERASE DOMAIN-CONTAINING PROTEIN 1"/>
    <property type="match status" value="1"/>
</dbReference>
<dbReference type="EMBL" id="JH000801">
    <property type="protein sequence ID" value="EGV97847.1"/>
    <property type="molecule type" value="Genomic_DNA"/>
</dbReference>
<protein>
    <submittedName>
        <fullName evidence="1">Uncharacterized protein C7orf58</fullName>
    </submittedName>
</protein>
<evidence type="ECO:0000313" key="1">
    <source>
        <dbReference type="EMBL" id="EGV97847.1"/>
    </source>
</evidence>
<sequence length="92" mass="10590">MGRHKEFLQGNCGCHFHEVVKSKLSREHHVIKMKRSKNHIVGKYFSSQNKLQRQNSVPNVHSPYHVRGPINQVCSEILLSRMCASQRSARAP</sequence>
<dbReference type="InParanoid" id="G3HVS6"/>
<reference evidence="2" key="1">
    <citation type="journal article" date="2011" name="Nat. Biotechnol.">
        <title>The genomic sequence of the Chinese hamster ovary (CHO)-K1 cell line.</title>
        <authorList>
            <person name="Xu X."/>
            <person name="Nagarajan H."/>
            <person name="Lewis N.E."/>
            <person name="Pan S."/>
            <person name="Cai Z."/>
            <person name="Liu X."/>
            <person name="Chen W."/>
            <person name="Xie M."/>
            <person name="Wang W."/>
            <person name="Hammond S."/>
            <person name="Andersen M.R."/>
            <person name="Neff N."/>
            <person name="Passarelli B."/>
            <person name="Koh W."/>
            <person name="Fan H.C."/>
            <person name="Wang J."/>
            <person name="Gui Y."/>
            <person name="Lee K.H."/>
            <person name="Betenbaugh M.J."/>
            <person name="Quake S.R."/>
            <person name="Famili I."/>
            <person name="Palsson B.O."/>
            <person name="Wang J."/>
        </authorList>
    </citation>
    <scope>NUCLEOTIDE SEQUENCE [LARGE SCALE GENOMIC DNA]</scope>
    <source>
        <strain evidence="2">CHO K1 cell line</strain>
    </source>
</reference>
<dbReference type="PANTHER" id="PTHR14776:SF1">
    <property type="entry name" value="CADHERIN-LIKE AND PC-ESTERASE DOMAIN-CONTAINING PROTEIN 1"/>
    <property type="match status" value="1"/>
</dbReference>
<dbReference type="eggNOG" id="ENOG502QQAY">
    <property type="taxonomic scope" value="Eukaryota"/>
</dbReference>
<accession>G3HVS6</accession>
<dbReference type="Proteomes" id="UP000001075">
    <property type="component" value="Unassembled WGS sequence"/>
</dbReference>
<evidence type="ECO:0000313" key="2">
    <source>
        <dbReference type="Proteomes" id="UP000001075"/>
    </source>
</evidence>